<protein>
    <submittedName>
        <fullName evidence="1">Uncharacterized protein</fullName>
    </submittedName>
</protein>
<name>A0A8S9GND1_BRACR</name>
<dbReference type="EMBL" id="QGKY02001925">
    <property type="protein sequence ID" value="KAF2547775.1"/>
    <property type="molecule type" value="Genomic_DNA"/>
</dbReference>
<evidence type="ECO:0000313" key="2">
    <source>
        <dbReference type="EMBL" id="KAF2555204.1"/>
    </source>
</evidence>
<sequence>MRPSCIFNLDIFIYSSRGGLLFPFLPSAKFITSREYSIVLRSSCLSLETSHLSSEIDIYLLLRSSIQSRRRELRGRDEGRLADPTRQTVELDCTFRPTRRTGELDGAFGPTRPFGKLDGAFGELDGAFCLDDGAL</sequence>
<proteinExistence type="predicted"/>
<comment type="caution">
    <text evidence="1">The sequence shown here is derived from an EMBL/GenBank/DDBJ whole genome shotgun (WGS) entry which is preliminary data.</text>
</comment>
<gene>
    <name evidence="2" type="ORF">F2Q68_00013962</name>
    <name evidence="1" type="ORF">F2Q70_00020378</name>
</gene>
<evidence type="ECO:0000313" key="1">
    <source>
        <dbReference type="EMBL" id="KAF2547775.1"/>
    </source>
</evidence>
<accession>A0A8S9GND1</accession>
<reference evidence="1" key="1">
    <citation type="submission" date="2019-12" db="EMBL/GenBank/DDBJ databases">
        <title>Genome sequencing and annotation of Brassica cretica.</title>
        <authorList>
            <person name="Studholme D.J."/>
            <person name="Sarris P.F."/>
        </authorList>
    </citation>
    <scope>NUCLEOTIDE SEQUENCE</scope>
    <source>
        <strain evidence="2">PFS-001/15</strain>
        <strain evidence="1">PFS-102/07</strain>
        <tissue evidence="1">Leaf</tissue>
    </source>
</reference>
<dbReference type="AlphaFoldDB" id="A0A8S9GND1"/>
<dbReference type="EMBL" id="QGKW02001940">
    <property type="protein sequence ID" value="KAF2555204.1"/>
    <property type="molecule type" value="Genomic_DNA"/>
</dbReference>
<dbReference type="Proteomes" id="UP000712281">
    <property type="component" value="Unassembled WGS sequence"/>
</dbReference>
<organism evidence="1">
    <name type="scientific">Brassica cretica</name>
    <name type="common">Mustard</name>
    <dbReference type="NCBI Taxonomy" id="69181"/>
    <lineage>
        <taxon>Eukaryota</taxon>
        <taxon>Viridiplantae</taxon>
        <taxon>Streptophyta</taxon>
        <taxon>Embryophyta</taxon>
        <taxon>Tracheophyta</taxon>
        <taxon>Spermatophyta</taxon>
        <taxon>Magnoliopsida</taxon>
        <taxon>eudicotyledons</taxon>
        <taxon>Gunneridae</taxon>
        <taxon>Pentapetalae</taxon>
        <taxon>rosids</taxon>
        <taxon>malvids</taxon>
        <taxon>Brassicales</taxon>
        <taxon>Brassicaceae</taxon>
        <taxon>Brassiceae</taxon>
        <taxon>Brassica</taxon>
    </lineage>
</organism>